<dbReference type="Proteomes" id="UP000052013">
    <property type="component" value="Unassembled WGS sequence"/>
</dbReference>
<dbReference type="InterPro" id="IPR029063">
    <property type="entry name" value="SAM-dependent_MTases_sf"/>
</dbReference>
<keyword evidence="1" id="KW-0808">Transferase</keyword>
<organism evidence="1 2">
    <name type="scientific">Lentilactobacillus diolivorans DSM 14421</name>
    <dbReference type="NCBI Taxonomy" id="1423739"/>
    <lineage>
        <taxon>Bacteria</taxon>
        <taxon>Bacillati</taxon>
        <taxon>Bacillota</taxon>
        <taxon>Bacilli</taxon>
        <taxon>Lactobacillales</taxon>
        <taxon>Lactobacillaceae</taxon>
        <taxon>Lentilactobacillus</taxon>
    </lineage>
</organism>
<name>A0A0R1SF45_9LACO</name>
<dbReference type="AlphaFoldDB" id="A0A0R1SF45"/>
<dbReference type="PANTHER" id="PTHR35276">
    <property type="entry name" value="S-ADENOSYL-L-METHIONINE-DEPENDENT METHYLTRANSFERASES SUPERFAMILY PROTEIN"/>
    <property type="match status" value="1"/>
</dbReference>
<evidence type="ECO:0000313" key="2">
    <source>
        <dbReference type="Proteomes" id="UP000052013"/>
    </source>
</evidence>
<dbReference type="GO" id="GO:0032259">
    <property type="term" value="P:methylation"/>
    <property type="evidence" value="ECO:0007669"/>
    <property type="project" value="UniProtKB-KW"/>
</dbReference>
<sequence length="198" mass="21676">MSEKLPNALAYSHQLLKHIISRGNTVVDCTVGNGNDTLLLANLVGKTGSVYGFDIQQTAINHTHDRLKANGLNEENIHLFTASHSQLDHFLPKKSLISAAIFNLGYLPGGDKSIITHPESTIEAIKGCLNHLKQNGLVVIVIYYGHPGGQTEKNAILDFGKSLDQKKFAALTYQFINQKHEPPFVLVIQNIAPTVKNS</sequence>
<dbReference type="Gene3D" id="3.40.50.150">
    <property type="entry name" value="Vaccinia Virus protein VP39"/>
    <property type="match status" value="1"/>
</dbReference>
<dbReference type="STRING" id="1423739.FC85_GL001025"/>
<dbReference type="RefSeq" id="WP_057865469.1">
    <property type="nucleotide sequence ID" value="NZ_AZEY01000090.1"/>
</dbReference>
<comment type="caution">
    <text evidence="1">The sequence shown here is derived from an EMBL/GenBank/DDBJ whole genome shotgun (WGS) entry which is preliminary data.</text>
</comment>
<dbReference type="PANTHER" id="PTHR35276:SF1">
    <property type="entry name" value="TRNA (MNM(5)S(2)U34)-METHYLTRANSFERASE, CHLOROPLASTIC"/>
    <property type="match status" value="1"/>
</dbReference>
<dbReference type="CDD" id="cd02440">
    <property type="entry name" value="AdoMet_MTases"/>
    <property type="match status" value="1"/>
</dbReference>
<evidence type="ECO:0000313" key="1">
    <source>
        <dbReference type="EMBL" id="KRL64515.1"/>
    </source>
</evidence>
<protein>
    <submittedName>
        <fullName evidence="1">rRNA methylase</fullName>
    </submittedName>
</protein>
<keyword evidence="1" id="KW-0489">Methyltransferase</keyword>
<gene>
    <name evidence="1" type="ORF">FC85_GL001025</name>
</gene>
<accession>A0A0R1SF45</accession>
<reference evidence="1 2" key="1">
    <citation type="journal article" date="2015" name="Genome Announc.">
        <title>Expanding the biotechnology potential of lactobacilli through comparative genomics of 213 strains and associated genera.</title>
        <authorList>
            <person name="Sun Z."/>
            <person name="Harris H.M."/>
            <person name="McCann A."/>
            <person name="Guo C."/>
            <person name="Argimon S."/>
            <person name="Zhang W."/>
            <person name="Yang X."/>
            <person name="Jeffery I.B."/>
            <person name="Cooney J.C."/>
            <person name="Kagawa T.F."/>
            <person name="Liu W."/>
            <person name="Song Y."/>
            <person name="Salvetti E."/>
            <person name="Wrobel A."/>
            <person name="Rasinkangas P."/>
            <person name="Parkhill J."/>
            <person name="Rea M.C."/>
            <person name="O'Sullivan O."/>
            <person name="Ritari J."/>
            <person name="Douillard F.P."/>
            <person name="Paul Ross R."/>
            <person name="Yang R."/>
            <person name="Briner A.E."/>
            <person name="Felis G.E."/>
            <person name="de Vos W.M."/>
            <person name="Barrangou R."/>
            <person name="Klaenhammer T.R."/>
            <person name="Caufield P.W."/>
            <person name="Cui Y."/>
            <person name="Zhang H."/>
            <person name="O'Toole P.W."/>
        </authorList>
    </citation>
    <scope>NUCLEOTIDE SEQUENCE [LARGE SCALE GENOMIC DNA]</scope>
    <source>
        <strain evidence="1 2">DSM 14421</strain>
    </source>
</reference>
<dbReference type="PATRIC" id="fig|1423739.3.peg.1076"/>
<dbReference type="EMBL" id="AZEY01000090">
    <property type="protein sequence ID" value="KRL64515.1"/>
    <property type="molecule type" value="Genomic_DNA"/>
</dbReference>
<dbReference type="GO" id="GO:0008168">
    <property type="term" value="F:methyltransferase activity"/>
    <property type="evidence" value="ECO:0007669"/>
    <property type="project" value="UniProtKB-KW"/>
</dbReference>
<dbReference type="Pfam" id="PF06962">
    <property type="entry name" value="rRNA_methylase"/>
    <property type="match status" value="1"/>
</dbReference>
<dbReference type="InterPro" id="IPR010719">
    <property type="entry name" value="MnmM_MeTrfase"/>
</dbReference>
<dbReference type="SUPFAM" id="SSF53335">
    <property type="entry name" value="S-adenosyl-L-methionine-dependent methyltransferases"/>
    <property type="match status" value="1"/>
</dbReference>
<proteinExistence type="predicted"/>